<sequence length="199" mass="21396">EKSGSARGNRSRTVGRIPGRQPGGIHGIVQCPRACPVRLRPQIHARRRPGGRLHPGLVRGPVEKAGRAWPDRFAQVLPLCGPAQPHHPPPADGRPAARRNVSRRIRIRNQPFPRNVPDQRPDLAGAAAVPGTGHRQTLPPAAGSRLPQILRMPLLRRSGPRHATGTPLGVQPGVQSPRNPQAQRPQSPHRTAPAAAGKI</sequence>
<feature type="compositionally biased region" description="Polar residues" evidence="1">
    <location>
        <begin position="1"/>
        <end position="12"/>
    </location>
</feature>
<reference evidence="2" key="1">
    <citation type="submission" date="2020-02" db="EMBL/GenBank/DDBJ databases">
        <authorList>
            <person name="Meier V. D."/>
        </authorList>
    </citation>
    <scope>NUCLEOTIDE SEQUENCE</scope>
    <source>
        <strain evidence="2">AVDCRST_MAG56</strain>
    </source>
</reference>
<proteinExistence type="predicted"/>
<feature type="non-terminal residue" evidence="2">
    <location>
        <position position="199"/>
    </location>
</feature>
<evidence type="ECO:0000313" key="2">
    <source>
        <dbReference type="EMBL" id="CAA9211597.1"/>
    </source>
</evidence>
<gene>
    <name evidence="2" type="ORF">AVDCRST_MAG56-2401</name>
</gene>
<protein>
    <submittedName>
        <fullName evidence="2">Uncharacterized protein</fullName>
    </submittedName>
</protein>
<name>A0A6J4H3M2_9SPHI</name>
<organism evidence="2">
    <name type="scientific">uncultured Cytophagales bacterium</name>
    <dbReference type="NCBI Taxonomy" id="158755"/>
    <lineage>
        <taxon>Bacteria</taxon>
        <taxon>Pseudomonadati</taxon>
        <taxon>Bacteroidota</taxon>
        <taxon>Sphingobacteriia</taxon>
        <taxon>Sphingobacteriales</taxon>
        <taxon>environmental samples</taxon>
    </lineage>
</organism>
<feature type="non-terminal residue" evidence="2">
    <location>
        <position position="1"/>
    </location>
</feature>
<dbReference type="AlphaFoldDB" id="A0A6J4H3M2"/>
<feature type="compositionally biased region" description="Polar residues" evidence="1">
    <location>
        <begin position="173"/>
        <end position="189"/>
    </location>
</feature>
<accession>A0A6J4H3M2</accession>
<dbReference type="EMBL" id="CADCTQ010000001">
    <property type="protein sequence ID" value="CAA9211597.1"/>
    <property type="molecule type" value="Genomic_DNA"/>
</dbReference>
<evidence type="ECO:0000256" key="1">
    <source>
        <dbReference type="SAM" id="MobiDB-lite"/>
    </source>
</evidence>
<feature type="region of interest" description="Disordered" evidence="1">
    <location>
        <begin position="1"/>
        <end position="25"/>
    </location>
</feature>
<feature type="region of interest" description="Disordered" evidence="1">
    <location>
        <begin position="104"/>
        <end position="199"/>
    </location>
</feature>